<dbReference type="RefSeq" id="WP_229987076.1">
    <property type="nucleotide sequence ID" value="NZ_JAJJMO010000001.1"/>
</dbReference>
<dbReference type="PROSITE" id="PS51186">
    <property type="entry name" value="GNAT"/>
    <property type="match status" value="1"/>
</dbReference>
<feature type="domain" description="N-acetyltransferase" evidence="1">
    <location>
        <begin position="10"/>
        <end position="169"/>
    </location>
</feature>
<dbReference type="CDD" id="cd04301">
    <property type="entry name" value="NAT_SF"/>
    <property type="match status" value="1"/>
</dbReference>
<keyword evidence="3" id="KW-1185">Reference proteome</keyword>
<accession>A0ABS8MNJ5</accession>
<organism evidence="2 3">
    <name type="scientific">Flavobacterium pisciphilum</name>
    <dbReference type="NCBI Taxonomy" id="2893755"/>
    <lineage>
        <taxon>Bacteria</taxon>
        <taxon>Pseudomonadati</taxon>
        <taxon>Bacteroidota</taxon>
        <taxon>Flavobacteriia</taxon>
        <taxon>Flavobacteriales</taxon>
        <taxon>Flavobacteriaceae</taxon>
        <taxon>Flavobacterium</taxon>
    </lineage>
</organism>
<evidence type="ECO:0000259" key="1">
    <source>
        <dbReference type="PROSITE" id="PS51186"/>
    </source>
</evidence>
<dbReference type="SUPFAM" id="SSF55729">
    <property type="entry name" value="Acyl-CoA N-acyltransferases (Nat)"/>
    <property type="match status" value="1"/>
</dbReference>
<protein>
    <submittedName>
        <fullName evidence="2">GNAT family N-acetyltransferase</fullName>
    </submittedName>
</protein>
<dbReference type="Gene3D" id="3.40.630.30">
    <property type="match status" value="1"/>
</dbReference>
<proteinExistence type="predicted"/>
<dbReference type="Proteomes" id="UP001430919">
    <property type="component" value="Unassembled WGS sequence"/>
</dbReference>
<name>A0ABS8MNJ5_9FLAO</name>
<comment type="caution">
    <text evidence="2">The sequence shown here is derived from an EMBL/GenBank/DDBJ whole genome shotgun (WGS) entry which is preliminary data.</text>
</comment>
<gene>
    <name evidence="2" type="ORF">LNQ49_01820</name>
</gene>
<evidence type="ECO:0000313" key="3">
    <source>
        <dbReference type="Proteomes" id="UP001430919"/>
    </source>
</evidence>
<dbReference type="InterPro" id="IPR051531">
    <property type="entry name" value="N-acetyltransferase"/>
</dbReference>
<dbReference type="EMBL" id="JAJJMO010000001">
    <property type="protein sequence ID" value="MCC9070340.1"/>
    <property type="molecule type" value="Genomic_DNA"/>
</dbReference>
<dbReference type="Pfam" id="PF13302">
    <property type="entry name" value="Acetyltransf_3"/>
    <property type="match status" value="1"/>
</dbReference>
<evidence type="ECO:0000313" key="2">
    <source>
        <dbReference type="EMBL" id="MCC9070340.1"/>
    </source>
</evidence>
<dbReference type="InterPro" id="IPR016181">
    <property type="entry name" value="Acyl_CoA_acyltransferase"/>
</dbReference>
<reference evidence="2" key="1">
    <citation type="submission" date="2021-11" db="EMBL/GenBank/DDBJ databases">
        <title>Description of novel Flavobacterium species.</title>
        <authorList>
            <person name="Saticioglu I.B."/>
            <person name="Ay H."/>
            <person name="Altun S."/>
            <person name="Duman M."/>
        </authorList>
    </citation>
    <scope>NUCLEOTIDE SEQUENCE</scope>
    <source>
        <strain evidence="2">F-65</strain>
    </source>
</reference>
<dbReference type="InterPro" id="IPR000182">
    <property type="entry name" value="GNAT_dom"/>
</dbReference>
<sequence length="170" mass="19687">MSNLYQSQKIIIREFLIEEQQTFLNLFKDDQVTQYLPEASPERYVEMFNELLENYKTGKLSRWAIFDTTNDNFIGMCVARVFVHNSNQLEIGYVLSKEYWGKGIATEVCKAITQYCFTNTDTNEVVAITDLDNNSSQNVLRKAGFEQLADLNLTGRNEDVAFFLIKRPLL</sequence>
<dbReference type="PANTHER" id="PTHR43792:SF1">
    <property type="entry name" value="N-ACETYLTRANSFERASE DOMAIN-CONTAINING PROTEIN"/>
    <property type="match status" value="1"/>
</dbReference>
<dbReference type="PANTHER" id="PTHR43792">
    <property type="entry name" value="GNAT FAMILY, PUTATIVE (AFU_ORTHOLOGUE AFUA_3G00765)-RELATED-RELATED"/>
    <property type="match status" value="1"/>
</dbReference>